<evidence type="ECO:0000256" key="8">
    <source>
        <dbReference type="ARBA" id="ARBA00022801"/>
    </source>
</evidence>
<evidence type="ECO:0000256" key="13">
    <source>
        <dbReference type="ARBA" id="ARBA00023316"/>
    </source>
</evidence>
<accession>A0A1B1U435</accession>
<keyword evidence="7 15" id="KW-0812">Transmembrane</keyword>
<evidence type="ECO:0000256" key="11">
    <source>
        <dbReference type="ARBA" id="ARBA00022989"/>
    </source>
</evidence>
<dbReference type="GO" id="GO:0071555">
    <property type="term" value="P:cell wall organization"/>
    <property type="evidence" value="ECO:0007669"/>
    <property type="project" value="UniProtKB-KW"/>
</dbReference>
<evidence type="ECO:0000256" key="15">
    <source>
        <dbReference type="SAM" id="Phobius"/>
    </source>
</evidence>
<proteinExistence type="predicted"/>
<keyword evidence="4" id="KW-0997">Cell inner membrane</keyword>
<evidence type="ECO:0000256" key="12">
    <source>
        <dbReference type="ARBA" id="ARBA00023136"/>
    </source>
</evidence>
<dbReference type="InterPro" id="IPR001460">
    <property type="entry name" value="PCN-bd_Tpept"/>
</dbReference>
<keyword evidence="19" id="KW-1185">Reference proteome</keyword>
<dbReference type="GO" id="GO:0008360">
    <property type="term" value="P:regulation of cell shape"/>
    <property type="evidence" value="ECO:0007669"/>
    <property type="project" value="UniProtKB-KW"/>
</dbReference>
<keyword evidence="8" id="KW-0378">Hydrolase</keyword>
<dbReference type="PANTHER" id="PTHR30627:SF2">
    <property type="entry name" value="PEPTIDOGLYCAN D,D-TRANSPEPTIDASE MRDA"/>
    <property type="match status" value="1"/>
</dbReference>
<evidence type="ECO:0000256" key="3">
    <source>
        <dbReference type="ARBA" id="ARBA00022475"/>
    </source>
</evidence>
<evidence type="ECO:0000256" key="1">
    <source>
        <dbReference type="ARBA" id="ARBA00004167"/>
    </source>
</evidence>
<dbReference type="NCBIfam" id="TIGR03423">
    <property type="entry name" value="pbp2_mrdA"/>
    <property type="match status" value="1"/>
</dbReference>
<sequence>MLLRFRIIFGFCVLVSIVLIMRIYFLSIKSNVYFEKIAQRNTQKSEVLVPSRGQIIDRNHRFLATNELGFSIAFSPFLNTQKKLDAQIEFLQTIFADINPKEIKKNYYAEYSPYNHLPIVVVPFVSYAEIDSRYTQLLQNPNVIVEPNTKRFYPYGSSASHVIGYAGSANAKEIQKDITAKYTKIVGKLGLEKKYNDFLQGELGNKKTKVNALNQEVEFLSEKPLQNGGDIQISLDIALQEKIDKEFVGKSGAVVVMDLNGEILAAGSYPEYDLNDFVGGISHQKWNDLIENPHKPLINKFSIGTYPPGSVVKMGMALSFLESIGIDEKTLIDTPEYVELGGRKFRDWKIGGHGKSDMVKAIKESVDVYFYVLAQKAGIENIAPTLAQMGFGEKSGIDLPNEAKGIVPTPEWKMRQSGQQWFIGDTINTSIGQGAFLATPIQIARYTALLASGKLPTPHFVTQMNGKKIEYVNQDILTPLQKSKLRFLTLGMYKVCNDPNGGTAYRRTQGSKVPIACKTGTAQVVGIPQEIKKRIKEEEMAYFHRSHGWITAFVPYKNPQYVVTILVEHGGGSKSASPILVNIVNTMKDLGYFNKRIENAQ</sequence>
<evidence type="ECO:0000259" key="17">
    <source>
        <dbReference type="Pfam" id="PF03717"/>
    </source>
</evidence>
<dbReference type="KEGG" id="het:BBW65_01140"/>
<evidence type="ECO:0000256" key="6">
    <source>
        <dbReference type="ARBA" id="ARBA00022670"/>
    </source>
</evidence>
<dbReference type="Gene3D" id="3.40.710.10">
    <property type="entry name" value="DD-peptidase/beta-lactamase superfamily"/>
    <property type="match status" value="1"/>
</dbReference>
<dbReference type="InterPro" id="IPR012338">
    <property type="entry name" value="Beta-lactam/transpept-like"/>
</dbReference>
<dbReference type="GO" id="GO:0071972">
    <property type="term" value="F:peptidoglycan L,D-transpeptidase activity"/>
    <property type="evidence" value="ECO:0007669"/>
    <property type="project" value="TreeGrafter"/>
</dbReference>
<dbReference type="Gene3D" id="3.30.1390.30">
    <property type="entry name" value="Penicillin-binding protein 2a, domain 3"/>
    <property type="match status" value="1"/>
</dbReference>
<evidence type="ECO:0000256" key="10">
    <source>
        <dbReference type="ARBA" id="ARBA00022984"/>
    </source>
</evidence>
<evidence type="ECO:0000313" key="18">
    <source>
        <dbReference type="EMBL" id="ANV97501.1"/>
    </source>
</evidence>
<dbReference type="InterPro" id="IPR036138">
    <property type="entry name" value="PBP_dimer_sf"/>
</dbReference>
<dbReference type="GO" id="GO:0005886">
    <property type="term" value="C:plasma membrane"/>
    <property type="evidence" value="ECO:0007669"/>
    <property type="project" value="UniProtKB-SubCell"/>
</dbReference>
<keyword evidence="9" id="KW-0133">Cell shape</keyword>
<gene>
    <name evidence="18" type="ORF">BBW65_01140</name>
</gene>
<dbReference type="STRING" id="222136.BBW65_01140"/>
<evidence type="ECO:0000259" key="16">
    <source>
        <dbReference type="Pfam" id="PF00905"/>
    </source>
</evidence>
<evidence type="ECO:0000256" key="4">
    <source>
        <dbReference type="ARBA" id="ARBA00022519"/>
    </source>
</evidence>
<dbReference type="Gene3D" id="3.90.1310.10">
    <property type="entry name" value="Penicillin-binding protein 2a (Domain 2)"/>
    <property type="match status" value="1"/>
</dbReference>
<keyword evidence="13" id="KW-0961">Cell wall biogenesis/degradation</keyword>
<evidence type="ECO:0000313" key="19">
    <source>
        <dbReference type="Proteomes" id="UP000092884"/>
    </source>
</evidence>
<dbReference type="RefSeq" id="WP_066338592.1">
    <property type="nucleotide sequence ID" value="NZ_CP016503.1"/>
</dbReference>
<protein>
    <submittedName>
        <fullName evidence="18">Penicillin-binding protein 2</fullName>
    </submittedName>
</protein>
<dbReference type="GO" id="GO:0009252">
    <property type="term" value="P:peptidoglycan biosynthetic process"/>
    <property type="evidence" value="ECO:0007669"/>
    <property type="project" value="UniProtKB-KW"/>
</dbReference>
<dbReference type="PANTHER" id="PTHR30627">
    <property type="entry name" value="PEPTIDOGLYCAN D,D-TRANSPEPTIDASE"/>
    <property type="match status" value="1"/>
</dbReference>
<dbReference type="Proteomes" id="UP000092884">
    <property type="component" value="Chromosome"/>
</dbReference>
<keyword evidence="12 15" id="KW-0472">Membrane</keyword>
<keyword evidence="11 15" id="KW-1133">Transmembrane helix</keyword>
<keyword evidence="6" id="KW-0645">Protease</keyword>
<reference evidence="19" key="1">
    <citation type="submission" date="2016-07" db="EMBL/GenBank/DDBJ databases">
        <authorList>
            <person name="Florea S."/>
            <person name="Webb J.S."/>
            <person name="Jaromczyk J."/>
            <person name="Schardl C.L."/>
        </authorList>
    </citation>
    <scope>NUCLEOTIDE SEQUENCE [LARGE SCALE GENOMIC DNA]</scope>
    <source>
        <strain evidence="19">MIT 01-6242</strain>
    </source>
</reference>
<organism evidence="18 19">
    <name type="scientific">Helicobacter enhydrae</name>
    <dbReference type="NCBI Taxonomy" id="222136"/>
    <lineage>
        <taxon>Bacteria</taxon>
        <taxon>Pseudomonadati</taxon>
        <taxon>Campylobacterota</taxon>
        <taxon>Epsilonproteobacteria</taxon>
        <taxon>Campylobacterales</taxon>
        <taxon>Helicobacteraceae</taxon>
        <taxon>Helicobacter</taxon>
    </lineage>
</organism>
<feature type="domain" description="Penicillin-binding protein transpeptidase" evidence="16">
    <location>
        <begin position="252"/>
        <end position="584"/>
    </location>
</feature>
<dbReference type="AlphaFoldDB" id="A0A1B1U435"/>
<keyword evidence="14" id="KW-0175">Coiled coil</keyword>
<keyword evidence="10" id="KW-0573">Peptidoglycan synthesis</keyword>
<evidence type="ECO:0000256" key="5">
    <source>
        <dbReference type="ARBA" id="ARBA00022645"/>
    </source>
</evidence>
<evidence type="ECO:0000256" key="9">
    <source>
        <dbReference type="ARBA" id="ARBA00022960"/>
    </source>
</evidence>
<dbReference type="EMBL" id="CP016503">
    <property type="protein sequence ID" value="ANV97501.1"/>
    <property type="molecule type" value="Genomic_DNA"/>
</dbReference>
<dbReference type="SUPFAM" id="SSF56601">
    <property type="entry name" value="beta-lactamase/transpeptidase-like"/>
    <property type="match status" value="1"/>
</dbReference>
<comment type="subcellular location">
    <subcellularLocation>
        <location evidence="2">Cell membrane</location>
    </subcellularLocation>
    <subcellularLocation>
        <location evidence="1">Membrane</location>
        <topology evidence="1">Single-pass membrane protein</topology>
    </subcellularLocation>
</comment>
<dbReference type="GO" id="GO:0009002">
    <property type="term" value="F:serine-type D-Ala-D-Ala carboxypeptidase activity"/>
    <property type="evidence" value="ECO:0007669"/>
    <property type="project" value="InterPro"/>
</dbReference>
<dbReference type="InterPro" id="IPR017790">
    <property type="entry name" value="Penicillin-binding_protein_2"/>
</dbReference>
<dbReference type="InterPro" id="IPR050515">
    <property type="entry name" value="Beta-lactam/transpept"/>
</dbReference>
<feature type="domain" description="Penicillin-binding protein dimerisation" evidence="17">
    <location>
        <begin position="49"/>
        <end position="218"/>
    </location>
</feature>
<feature type="transmembrane region" description="Helical" evidence="15">
    <location>
        <begin position="7"/>
        <end position="26"/>
    </location>
</feature>
<keyword evidence="3" id="KW-1003">Cell membrane</keyword>
<evidence type="ECO:0000256" key="2">
    <source>
        <dbReference type="ARBA" id="ARBA00004236"/>
    </source>
</evidence>
<dbReference type="Pfam" id="PF03717">
    <property type="entry name" value="PBP_dimer"/>
    <property type="match status" value="1"/>
</dbReference>
<evidence type="ECO:0000256" key="14">
    <source>
        <dbReference type="SAM" id="Coils"/>
    </source>
</evidence>
<dbReference type="FunFam" id="3.40.710.10:FF:000024">
    <property type="entry name" value="Penicillin-binding protein 2"/>
    <property type="match status" value="1"/>
</dbReference>
<dbReference type="OrthoDB" id="9766847at2"/>
<dbReference type="SUPFAM" id="SSF56519">
    <property type="entry name" value="Penicillin binding protein dimerisation domain"/>
    <property type="match status" value="1"/>
</dbReference>
<feature type="coiled-coil region" evidence="14">
    <location>
        <begin position="196"/>
        <end position="223"/>
    </location>
</feature>
<dbReference type="GO" id="GO:0006508">
    <property type="term" value="P:proteolysis"/>
    <property type="evidence" value="ECO:0007669"/>
    <property type="project" value="UniProtKB-KW"/>
</dbReference>
<dbReference type="InterPro" id="IPR005311">
    <property type="entry name" value="PBP_dimer"/>
</dbReference>
<name>A0A1B1U435_9HELI</name>
<dbReference type="Pfam" id="PF00905">
    <property type="entry name" value="Transpeptidase"/>
    <property type="match status" value="1"/>
</dbReference>
<dbReference type="GO" id="GO:0008658">
    <property type="term" value="F:penicillin binding"/>
    <property type="evidence" value="ECO:0007669"/>
    <property type="project" value="InterPro"/>
</dbReference>
<evidence type="ECO:0000256" key="7">
    <source>
        <dbReference type="ARBA" id="ARBA00022692"/>
    </source>
</evidence>
<keyword evidence="5" id="KW-0121">Carboxypeptidase</keyword>